<organism evidence="1 2">
    <name type="scientific">Caballeronia terrestris</name>
    <dbReference type="NCBI Taxonomy" id="1226301"/>
    <lineage>
        <taxon>Bacteria</taxon>
        <taxon>Pseudomonadati</taxon>
        <taxon>Pseudomonadota</taxon>
        <taxon>Betaproteobacteria</taxon>
        <taxon>Burkholderiales</taxon>
        <taxon>Burkholderiaceae</taxon>
        <taxon>Caballeronia</taxon>
    </lineage>
</organism>
<reference evidence="1" key="1">
    <citation type="submission" date="2016-01" db="EMBL/GenBank/DDBJ databases">
        <authorList>
            <person name="Peeters C."/>
        </authorList>
    </citation>
    <scope>NUCLEOTIDE SEQUENCE [LARGE SCALE GENOMIC DNA]</scope>
    <source>
        <strain evidence="1">LMG 22937</strain>
    </source>
</reference>
<evidence type="ECO:0000313" key="2">
    <source>
        <dbReference type="Proteomes" id="UP000054925"/>
    </source>
</evidence>
<evidence type="ECO:0000313" key="1">
    <source>
        <dbReference type="EMBL" id="SAL79272.1"/>
    </source>
</evidence>
<sequence length="169" mass="18677">MLWRARQAKSLPPPALVYRAGVPASRTVDGDGVVDSDVLLTVEHNGRSTGIVSDTNTGFGIAAKVGDYCIGENDALTHVPHFRRGTGPEPKWMAFRRFIKKSSRLSISMWSACIALRPDFFRSSAESMQAYFSTAFPQDLWRIGLTRPNRIVAQEIMKDEAAVFFGGPE</sequence>
<dbReference type="Proteomes" id="UP000054925">
    <property type="component" value="Unassembled WGS sequence"/>
</dbReference>
<proteinExistence type="predicted"/>
<accession>A0A158KDS7</accession>
<protein>
    <submittedName>
        <fullName evidence="1">Uncharacterized protein</fullName>
    </submittedName>
</protein>
<gene>
    <name evidence="1" type="ORF">AWB67_05415</name>
</gene>
<comment type="caution">
    <text evidence="1">The sequence shown here is derived from an EMBL/GenBank/DDBJ whole genome shotgun (WGS) entry which is preliminary data.</text>
</comment>
<name>A0A158KDS7_9BURK</name>
<dbReference type="AlphaFoldDB" id="A0A158KDS7"/>
<keyword evidence="2" id="KW-1185">Reference proteome</keyword>
<dbReference type="EMBL" id="FCOL02000049">
    <property type="protein sequence ID" value="SAL79272.1"/>
    <property type="molecule type" value="Genomic_DNA"/>
</dbReference>